<protein>
    <recommendedName>
        <fullName evidence="3">HECT-type E3 ubiquitin transferase</fullName>
        <ecNumber evidence="3">2.3.2.26</ecNumber>
    </recommendedName>
</protein>
<dbReference type="Gene3D" id="3.30.2160.10">
    <property type="entry name" value="Hect, E3 ligase catalytic domain"/>
    <property type="match status" value="1"/>
</dbReference>
<evidence type="ECO:0000256" key="11">
    <source>
        <dbReference type="SAM" id="MobiDB-lite"/>
    </source>
</evidence>
<dbReference type="InterPro" id="IPR000569">
    <property type="entry name" value="HECT_dom"/>
</dbReference>
<evidence type="ECO:0000256" key="6">
    <source>
        <dbReference type="ARBA" id="ARBA00022771"/>
    </source>
</evidence>
<comment type="caution">
    <text evidence="15">The sequence shown here is derived from an EMBL/GenBank/DDBJ whole genome shotgun (WGS) entry which is preliminary data.</text>
</comment>
<dbReference type="Proteomes" id="UP001642484">
    <property type="component" value="Unassembled WGS sequence"/>
</dbReference>
<dbReference type="InterPro" id="IPR001876">
    <property type="entry name" value="Znf_RanBP2"/>
</dbReference>
<dbReference type="PROSITE" id="PS50237">
    <property type="entry name" value="HECT"/>
    <property type="match status" value="1"/>
</dbReference>
<dbReference type="CDD" id="cd09212">
    <property type="entry name" value="PUB"/>
    <property type="match status" value="1"/>
</dbReference>
<dbReference type="InterPro" id="IPR000626">
    <property type="entry name" value="Ubiquitin-like_dom"/>
</dbReference>
<comment type="pathway">
    <text evidence="2">Protein modification; protein ubiquitination.</text>
</comment>
<evidence type="ECO:0000256" key="3">
    <source>
        <dbReference type="ARBA" id="ARBA00012485"/>
    </source>
</evidence>
<dbReference type="SUPFAM" id="SSF143503">
    <property type="entry name" value="PUG domain-like"/>
    <property type="match status" value="1"/>
</dbReference>
<dbReference type="InterPro" id="IPR029071">
    <property type="entry name" value="Ubiquitin-like_domsf"/>
</dbReference>
<sequence>MDEAWSCDRCTLINSLSSTTCVACGWQCAVPAPAPTPTAAECERAVEQIWNLGSLKALLTLVTNILDHPGEAKYLGPIKKSNSRINGSIVQVSGAAQVLHLAGFREDAEAFASAGDVVRLRRVQHALRKQQEVVQNSHGYKEGAVLSSKPRFDENLLREIHAEAQHQATLRGAPAAPATAPGHDGSAAPTAATSPAALRLRLRIPVGGSVEMKIPSETKVQAFQEEVLRLTGVKAHHQRLRFGFPSSKILKDDARSASLKEVGLQDGELLILEDLHDLFLGNLESGQFTMEEMLDKVPPSPEDGEDCTVTLFLDVLSAFEIESHSLDFWHAIRQRLREYFAEDQVGEMTKVSAGLKKLQQLFRHHDTRQRMQLILGSLPIRWKLHQSNKLVIQRSSFFESVARQVHSMNRRTMLTRLHISYQGEKGVDAGGLTRDFFASFARHMAEEAWLWRSTGRGSLHPTSLGAGRRQGNAKYGGEGGAGQMYQVCGRVFAMALLHGCKLGRPLSRPFMRLLLHVRPSSLQELQAELNYEAGEQVDFRCRKDFLETPLADLGLDGMLNFSHEGQEFIPGGAQIEVTDENKEQWLWHSLQQELFSPEAERAADDFRQGLIHVLGGRGPSLCPLLFLFAPEDLIDLWGSGALGKRELALWKSVCSVNSRIQQQAAWFWQVLEEEFDDELRSKVLQFATGTSSIGRDGLSAFRLEPGDGGDGRLPTAMTCGNLLQLPRYSSRQVLRQQLQTAVESTGSFEML</sequence>
<keyword evidence="8" id="KW-0862">Zinc</keyword>
<dbReference type="InterPro" id="IPR035983">
    <property type="entry name" value="Hect_E3_ubiquitin_ligase"/>
</dbReference>
<evidence type="ECO:0000313" key="16">
    <source>
        <dbReference type="Proteomes" id="UP001642484"/>
    </source>
</evidence>
<evidence type="ECO:0000259" key="14">
    <source>
        <dbReference type="PROSITE" id="PS50237"/>
    </source>
</evidence>
<evidence type="ECO:0000256" key="7">
    <source>
        <dbReference type="ARBA" id="ARBA00022786"/>
    </source>
</evidence>
<feature type="domain" description="HECT" evidence="14">
    <location>
        <begin position="409"/>
        <end position="751"/>
    </location>
</feature>
<evidence type="ECO:0000256" key="10">
    <source>
        <dbReference type="PROSITE-ProRule" id="PRU00322"/>
    </source>
</evidence>
<feature type="active site" description="Glycyl thioester intermediate" evidence="9">
    <location>
        <position position="719"/>
    </location>
</feature>
<feature type="domain" description="Ubiquitin-like" evidence="12">
    <location>
        <begin position="198"/>
        <end position="272"/>
    </location>
</feature>
<dbReference type="InterPro" id="IPR050409">
    <property type="entry name" value="E3_ubiq-protein_ligase"/>
</dbReference>
<evidence type="ECO:0000313" key="15">
    <source>
        <dbReference type="EMBL" id="CAK9085039.1"/>
    </source>
</evidence>
<proteinExistence type="predicted"/>
<gene>
    <name evidence="15" type="ORF">CCMP2556_LOCUS41315</name>
</gene>
<comment type="catalytic activity">
    <reaction evidence="1">
        <text>S-ubiquitinyl-[E2 ubiquitin-conjugating enzyme]-L-cysteine + [acceptor protein]-L-lysine = [E2 ubiquitin-conjugating enzyme]-L-cysteine + N(6)-ubiquitinyl-[acceptor protein]-L-lysine.</text>
        <dbReference type="EC" id="2.3.2.26"/>
    </reaction>
</comment>
<evidence type="ECO:0000256" key="5">
    <source>
        <dbReference type="ARBA" id="ARBA00022723"/>
    </source>
</evidence>
<dbReference type="SMART" id="SM00547">
    <property type="entry name" value="ZnF_RBZ"/>
    <property type="match status" value="1"/>
</dbReference>
<accession>A0ABP0QAR6</accession>
<name>A0ABP0QAR6_9DINO</name>
<evidence type="ECO:0000256" key="2">
    <source>
        <dbReference type="ARBA" id="ARBA00004906"/>
    </source>
</evidence>
<dbReference type="Pfam" id="PF00632">
    <property type="entry name" value="HECT"/>
    <property type="match status" value="1"/>
</dbReference>
<keyword evidence="4" id="KW-0808">Transferase</keyword>
<dbReference type="Pfam" id="PF09409">
    <property type="entry name" value="PUB"/>
    <property type="match status" value="1"/>
</dbReference>
<evidence type="ECO:0000256" key="8">
    <source>
        <dbReference type="ARBA" id="ARBA00022833"/>
    </source>
</evidence>
<feature type="region of interest" description="Disordered" evidence="11">
    <location>
        <begin position="167"/>
        <end position="192"/>
    </location>
</feature>
<dbReference type="PROSITE" id="PS50199">
    <property type="entry name" value="ZF_RANBP2_2"/>
    <property type="match status" value="1"/>
</dbReference>
<evidence type="ECO:0000259" key="13">
    <source>
        <dbReference type="PROSITE" id="PS50199"/>
    </source>
</evidence>
<dbReference type="Gene3D" id="3.30.2410.10">
    <property type="entry name" value="Hect, E3 ligase catalytic domain"/>
    <property type="match status" value="1"/>
</dbReference>
<dbReference type="InterPro" id="IPR036339">
    <property type="entry name" value="PUB-like_dom_sf"/>
</dbReference>
<dbReference type="Gene3D" id="3.10.20.90">
    <property type="entry name" value="Phosphatidylinositol 3-kinase Catalytic Subunit, Chain A, domain 1"/>
    <property type="match status" value="1"/>
</dbReference>
<dbReference type="PROSITE" id="PS01358">
    <property type="entry name" value="ZF_RANBP2_1"/>
    <property type="match status" value="1"/>
</dbReference>
<dbReference type="InterPro" id="IPR018997">
    <property type="entry name" value="PUB_domain"/>
</dbReference>
<keyword evidence="16" id="KW-1185">Reference proteome</keyword>
<dbReference type="Gene3D" id="3.90.1750.10">
    <property type="entry name" value="Hect, E3 ligase catalytic domains"/>
    <property type="match status" value="1"/>
</dbReference>
<dbReference type="Gene3D" id="1.20.58.2190">
    <property type="match status" value="1"/>
</dbReference>
<keyword evidence="6 10" id="KW-0863">Zinc-finger</keyword>
<dbReference type="PROSITE" id="PS50053">
    <property type="entry name" value="UBIQUITIN_2"/>
    <property type="match status" value="1"/>
</dbReference>
<keyword evidence="5" id="KW-0479">Metal-binding</keyword>
<evidence type="ECO:0000259" key="12">
    <source>
        <dbReference type="PROSITE" id="PS50053"/>
    </source>
</evidence>
<dbReference type="EC" id="2.3.2.26" evidence="3"/>
<feature type="domain" description="RanBP2-type" evidence="13">
    <location>
        <begin position="1"/>
        <end position="25"/>
    </location>
</feature>
<dbReference type="SUPFAM" id="SSF54236">
    <property type="entry name" value="Ubiquitin-like"/>
    <property type="match status" value="1"/>
</dbReference>
<evidence type="ECO:0000256" key="4">
    <source>
        <dbReference type="ARBA" id="ARBA00022679"/>
    </source>
</evidence>
<dbReference type="SMART" id="SM00119">
    <property type="entry name" value="HECTc"/>
    <property type="match status" value="1"/>
</dbReference>
<dbReference type="SUPFAM" id="SSF56204">
    <property type="entry name" value="Hect, E3 ligase catalytic domain"/>
    <property type="match status" value="1"/>
</dbReference>
<dbReference type="EMBL" id="CAXAMN010024250">
    <property type="protein sequence ID" value="CAK9085039.1"/>
    <property type="molecule type" value="Genomic_DNA"/>
</dbReference>
<feature type="compositionally biased region" description="Low complexity" evidence="11">
    <location>
        <begin position="173"/>
        <end position="192"/>
    </location>
</feature>
<reference evidence="15 16" key="1">
    <citation type="submission" date="2024-02" db="EMBL/GenBank/DDBJ databases">
        <authorList>
            <person name="Chen Y."/>
            <person name="Shah S."/>
            <person name="Dougan E. K."/>
            <person name="Thang M."/>
            <person name="Chan C."/>
        </authorList>
    </citation>
    <scope>NUCLEOTIDE SEQUENCE [LARGE SCALE GENOMIC DNA]</scope>
</reference>
<keyword evidence="7 9" id="KW-0833">Ubl conjugation pathway</keyword>
<dbReference type="PANTHER" id="PTHR11254">
    <property type="entry name" value="HECT DOMAIN UBIQUITIN-PROTEIN LIGASE"/>
    <property type="match status" value="1"/>
</dbReference>
<evidence type="ECO:0000256" key="9">
    <source>
        <dbReference type="PROSITE-ProRule" id="PRU00104"/>
    </source>
</evidence>
<organism evidence="15 16">
    <name type="scientific">Durusdinium trenchii</name>
    <dbReference type="NCBI Taxonomy" id="1381693"/>
    <lineage>
        <taxon>Eukaryota</taxon>
        <taxon>Sar</taxon>
        <taxon>Alveolata</taxon>
        <taxon>Dinophyceae</taxon>
        <taxon>Suessiales</taxon>
        <taxon>Symbiodiniaceae</taxon>
        <taxon>Durusdinium</taxon>
    </lineage>
</organism>
<evidence type="ECO:0000256" key="1">
    <source>
        <dbReference type="ARBA" id="ARBA00000885"/>
    </source>
</evidence>
<dbReference type="PANTHER" id="PTHR11254:SF440">
    <property type="entry name" value="E3 UBIQUITIN-PROTEIN LIGASE NEDD-4"/>
    <property type="match status" value="1"/>
</dbReference>